<organism evidence="1 2">
    <name type="scientific">Mucilaginibacter xinganensis</name>
    <dbReference type="NCBI Taxonomy" id="1234841"/>
    <lineage>
        <taxon>Bacteria</taxon>
        <taxon>Pseudomonadati</taxon>
        <taxon>Bacteroidota</taxon>
        <taxon>Sphingobacteriia</taxon>
        <taxon>Sphingobacteriales</taxon>
        <taxon>Sphingobacteriaceae</taxon>
        <taxon>Mucilaginibacter</taxon>
    </lineage>
</organism>
<dbReference type="KEGG" id="muc:MuYL_4097"/>
<dbReference type="Proteomes" id="UP000215002">
    <property type="component" value="Chromosome"/>
</dbReference>
<evidence type="ECO:0000313" key="2">
    <source>
        <dbReference type="Proteomes" id="UP000215002"/>
    </source>
</evidence>
<evidence type="ECO:0000313" key="1">
    <source>
        <dbReference type="EMBL" id="ASU35982.1"/>
    </source>
</evidence>
<sequence>MRLPEANKLQYHIKISRFDNLCIPALRAPGFFLRNKPADY</sequence>
<reference evidence="1 2" key="1">
    <citation type="submission" date="2017-08" db="EMBL/GenBank/DDBJ databases">
        <title>Complete genome sequence of Mucilaginibacter sp. strain BJC16-A31.</title>
        <authorList>
            <consortium name="Henan University of Science and Technology"/>
            <person name="You X."/>
        </authorList>
    </citation>
    <scope>NUCLEOTIDE SEQUENCE [LARGE SCALE GENOMIC DNA]</scope>
    <source>
        <strain evidence="1 2">BJC16-A31</strain>
    </source>
</reference>
<protein>
    <submittedName>
        <fullName evidence="1">Uncharacterized protein</fullName>
    </submittedName>
</protein>
<gene>
    <name evidence="1" type="ORF">MuYL_4097</name>
</gene>
<name>A0A223P1I9_9SPHI</name>
<dbReference type="EMBL" id="CP022743">
    <property type="protein sequence ID" value="ASU35982.1"/>
    <property type="molecule type" value="Genomic_DNA"/>
</dbReference>
<proteinExistence type="predicted"/>
<keyword evidence="2" id="KW-1185">Reference proteome</keyword>
<accession>A0A223P1I9</accession>
<dbReference type="AlphaFoldDB" id="A0A223P1I9"/>